<reference evidence="11" key="1">
    <citation type="journal article" date="2019" name="Int. J. Syst. Evol. Microbiol.">
        <title>The Global Catalogue of Microorganisms (GCM) 10K type strain sequencing project: providing services to taxonomists for standard genome sequencing and annotation.</title>
        <authorList>
            <consortium name="The Broad Institute Genomics Platform"/>
            <consortium name="The Broad Institute Genome Sequencing Center for Infectious Disease"/>
            <person name="Wu L."/>
            <person name="Ma J."/>
        </authorList>
    </citation>
    <scope>NUCLEOTIDE SEQUENCE [LARGE SCALE GENOMIC DNA]</scope>
    <source>
        <strain evidence="11">KCTC 42424</strain>
    </source>
</reference>
<keyword evidence="7 9" id="KW-0274">FAD</keyword>
<evidence type="ECO:0000256" key="9">
    <source>
        <dbReference type="HAMAP-Rule" id="MF_00212"/>
    </source>
</evidence>
<dbReference type="SUPFAM" id="SSF51905">
    <property type="entry name" value="FAD/NAD(P)-binding domain"/>
    <property type="match status" value="1"/>
</dbReference>
<dbReference type="NCBIfam" id="NF003613">
    <property type="entry name" value="PRK05257.3-4"/>
    <property type="match status" value="1"/>
</dbReference>
<comment type="pathway">
    <text evidence="3 9">Carbohydrate metabolism; tricarboxylic acid cycle; oxaloacetate from (S)-malate (quinone route): step 1/1.</text>
</comment>
<name>A0ABV7VRU2_9GAMM</name>
<evidence type="ECO:0000256" key="7">
    <source>
        <dbReference type="ARBA" id="ARBA00022827"/>
    </source>
</evidence>
<dbReference type="NCBIfam" id="NF003603">
    <property type="entry name" value="PRK05257.1-1"/>
    <property type="match status" value="1"/>
</dbReference>
<comment type="caution">
    <text evidence="10">The sequence shown here is derived from an EMBL/GenBank/DDBJ whole genome shotgun (WGS) entry which is preliminary data.</text>
</comment>
<dbReference type="RefSeq" id="WP_376865324.1">
    <property type="nucleotide sequence ID" value="NZ_JBHRYB010000005.1"/>
</dbReference>
<dbReference type="NCBIfam" id="NF003608">
    <property type="entry name" value="PRK05257.2-4"/>
    <property type="match status" value="1"/>
</dbReference>
<evidence type="ECO:0000256" key="6">
    <source>
        <dbReference type="ARBA" id="ARBA00022630"/>
    </source>
</evidence>
<keyword evidence="6 9" id="KW-0285">Flavoprotein</keyword>
<dbReference type="NCBIfam" id="TIGR01320">
    <property type="entry name" value="mal_quin_oxido"/>
    <property type="match status" value="1"/>
</dbReference>
<sequence length="522" mass="57112">MANTQANTAKVDALLVGSGVMSSTLATLLKKLDPTINILMVERLDQVAAESSDGWNNAGTGHAGYCELNYTPQDANGDVSIDRALTINANFEMSLQLWSSLIDLGELPQAQQFIHPTPHISFVWGEDNVAFLRQRHQKLSAHHLFADMEYSEDPAVLAEWMPLVMVGRDKNEAVAATRVPYGADVDFGSLTRQLVDNLQQQSGFELKTAHEVYALQKQNDHWHVSLKNRSTGRHESIQAGFVFLGAGGGALPLLQKSNIPESKGYGGFPVSGQWLVCHDESVIRKHHAKVYGKAAIGAPPMSVPHLDTRIINGKPALLFGPYAGFTTRFLKAGSSLDLIRSVRANNLKPMLDVGINNMDLTRYLISEVMQSHNDRIATLKHYLPDARAEDWTLAQAGQRVQIIKKDDSGRGKLEFGTELVAAQDGSLAALLGASPGASVATKAMIEVLERCFPERMNSGWQQALKELVPSYGESLIADGQLLQKIRQHTLTTLGLTAQKKSRAEVVNLNHQPETNSDRRSTG</sequence>
<accession>A0ABV7VRU2</accession>
<dbReference type="NCBIfam" id="NF009875">
    <property type="entry name" value="PRK13339.1"/>
    <property type="match status" value="1"/>
</dbReference>
<keyword evidence="5 9" id="KW-0816">Tricarboxylic acid cycle</keyword>
<dbReference type="PANTHER" id="PTHR43104">
    <property type="entry name" value="L-2-HYDROXYGLUTARATE DEHYDROGENASE, MITOCHONDRIAL"/>
    <property type="match status" value="1"/>
</dbReference>
<dbReference type="NCBIfam" id="NF003606">
    <property type="entry name" value="PRK05257.2-1"/>
    <property type="match status" value="1"/>
</dbReference>
<protein>
    <recommendedName>
        <fullName evidence="9">Probable malate:quinone oxidoreductase</fullName>
        <ecNumber evidence="9">1.1.5.4</ecNumber>
    </recommendedName>
    <alternativeName>
        <fullName evidence="9">MQO</fullName>
    </alternativeName>
    <alternativeName>
        <fullName evidence="9">Malate dehydrogenase [quinone]</fullName>
    </alternativeName>
</protein>
<comment type="similarity">
    <text evidence="4 9">Belongs to the MQO family.</text>
</comment>
<keyword evidence="11" id="KW-1185">Reference proteome</keyword>
<dbReference type="PANTHER" id="PTHR43104:SF2">
    <property type="entry name" value="L-2-HYDROXYGLUTARATE DEHYDROGENASE, MITOCHONDRIAL"/>
    <property type="match status" value="1"/>
</dbReference>
<comment type="catalytic activity">
    <reaction evidence="1 9">
        <text>(S)-malate + a quinone = a quinol + oxaloacetate</text>
        <dbReference type="Rhea" id="RHEA:46012"/>
        <dbReference type="ChEBI" id="CHEBI:15589"/>
        <dbReference type="ChEBI" id="CHEBI:16452"/>
        <dbReference type="ChEBI" id="CHEBI:24646"/>
        <dbReference type="ChEBI" id="CHEBI:132124"/>
        <dbReference type="EC" id="1.1.5.4"/>
    </reaction>
</comment>
<evidence type="ECO:0000256" key="2">
    <source>
        <dbReference type="ARBA" id="ARBA00001974"/>
    </source>
</evidence>
<organism evidence="10 11">
    <name type="scientific">Bacterioplanoides pacificum</name>
    <dbReference type="NCBI Taxonomy" id="1171596"/>
    <lineage>
        <taxon>Bacteria</taxon>
        <taxon>Pseudomonadati</taxon>
        <taxon>Pseudomonadota</taxon>
        <taxon>Gammaproteobacteria</taxon>
        <taxon>Oceanospirillales</taxon>
        <taxon>Oceanospirillaceae</taxon>
        <taxon>Bacterioplanoides</taxon>
    </lineage>
</organism>
<dbReference type="InterPro" id="IPR036188">
    <property type="entry name" value="FAD/NAD-bd_sf"/>
</dbReference>
<gene>
    <name evidence="9 10" type="primary">mqo</name>
    <name evidence="10" type="ORF">ACFOMG_05660</name>
</gene>
<proteinExistence type="inferred from homology"/>
<evidence type="ECO:0000313" key="11">
    <source>
        <dbReference type="Proteomes" id="UP001595722"/>
    </source>
</evidence>
<dbReference type="HAMAP" id="MF_00212">
    <property type="entry name" value="MQO"/>
    <property type="match status" value="1"/>
</dbReference>
<dbReference type="Pfam" id="PF06039">
    <property type="entry name" value="Mqo"/>
    <property type="match status" value="1"/>
</dbReference>
<dbReference type="GO" id="GO:0008924">
    <property type="term" value="F:L-malate dehydrogenase (quinone) activity"/>
    <property type="evidence" value="ECO:0007669"/>
    <property type="project" value="UniProtKB-EC"/>
</dbReference>
<dbReference type="InterPro" id="IPR006231">
    <property type="entry name" value="MQO"/>
</dbReference>
<evidence type="ECO:0000256" key="1">
    <source>
        <dbReference type="ARBA" id="ARBA00001139"/>
    </source>
</evidence>
<evidence type="ECO:0000256" key="8">
    <source>
        <dbReference type="ARBA" id="ARBA00023002"/>
    </source>
</evidence>
<comment type="cofactor">
    <cofactor evidence="2 9">
        <name>FAD</name>
        <dbReference type="ChEBI" id="CHEBI:57692"/>
    </cofactor>
</comment>
<dbReference type="EMBL" id="JBHRYB010000005">
    <property type="protein sequence ID" value="MFC3679597.1"/>
    <property type="molecule type" value="Genomic_DNA"/>
</dbReference>
<dbReference type="EC" id="1.1.5.4" evidence="9"/>
<evidence type="ECO:0000256" key="3">
    <source>
        <dbReference type="ARBA" id="ARBA00005012"/>
    </source>
</evidence>
<keyword evidence="8 9" id="KW-0560">Oxidoreductase</keyword>
<dbReference type="NCBIfam" id="NF003605">
    <property type="entry name" value="PRK05257.1-4"/>
    <property type="match status" value="1"/>
</dbReference>
<dbReference type="NCBIfam" id="NF003611">
    <property type="entry name" value="PRK05257.3-2"/>
    <property type="match status" value="1"/>
</dbReference>
<dbReference type="Gene3D" id="3.50.50.60">
    <property type="entry name" value="FAD/NAD(P)-binding domain"/>
    <property type="match status" value="1"/>
</dbReference>
<dbReference type="Proteomes" id="UP001595722">
    <property type="component" value="Unassembled WGS sequence"/>
</dbReference>
<evidence type="ECO:0000256" key="4">
    <source>
        <dbReference type="ARBA" id="ARBA00006389"/>
    </source>
</evidence>
<dbReference type="Gene3D" id="3.30.9.10">
    <property type="entry name" value="D-Amino Acid Oxidase, subunit A, domain 2"/>
    <property type="match status" value="1"/>
</dbReference>
<evidence type="ECO:0000313" key="10">
    <source>
        <dbReference type="EMBL" id="MFC3679597.1"/>
    </source>
</evidence>
<evidence type="ECO:0000256" key="5">
    <source>
        <dbReference type="ARBA" id="ARBA00022532"/>
    </source>
</evidence>